<dbReference type="GO" id="GO:0008381">
    <property type="term" value="F:mechanosensitive monoatomic ion channel activity"/>
    <property type="evidence" value="ECO:0007669"/>
    <property type="project" value="UniProtKB-UniRule"/>
</dbReference>
<dbReference type="InterPro" id="IPR001185">
    <property type="entry name" value="MS_channel"/>
</dbReference>
<dbReference type="PANTHER" id="PTHR30266">
    <property type="entry name" value="MECHANOSENSITIVE CHANNEL MSCL"/>
    <property type="match status" value="1"/>
</dbReference>
<dbReference type="Proteomes" id="UP000254794">
    <property type="component" value="Unassembled WGS sequence"/>
</dbReference>
<evidence type="ECO:0000256" key="7">
    <source>
        <dbReference type="ARBA" id="ARBA00023065"/>
    </source>
</evidence>
<dbReference type="SUPFAM" id="SSF81330">
    <property type="entry name" value="Gated mechanosensitive channel"/>
    <property type="match status" value="1"/>
</dbReference>
<evidence type="ECO:0000313" key="12">
    <source>
        <dbReference type="Proteomes" id="UP000254794"/>
    </source>
</evidence>
<keyword evidence="7 10" id="KW-0406">Ion transport</keyword>
<comment type="similarity">
    <text evidence="2 10">Belongs to the MscL family.</text>
</comment>
<dbReference type="PRINTS" id="PR01264">
    <property type="entry name" value="MECHCHANNEL"/>
</dbReference>
<dbReference type="HAMAP" id="MF_00115">
    <property type="entry name" value="MscL"/>
    <property type="match status" value="1"/>
</dbReference>
<reference evidence="11 12" key="1">
    <citation type="submission" date="2018-06" db="EMBL/GenBank/DDBJ databases">
        <authorList>
            <consortium name="Pathogen Informatics"/>
            <person name="Doyle S."/>
        </authorList>
    </citation>
    <scope>NUCLEOTIDE SEQUENCE [LARGE SCALE GENOMIC DNA]</scope>
    <source>
        <strain evidence="11 12">NCTC13316</strain>
    </source>
</reference>
<dbReference type="PROSITE" id="PS01327">
    <property type="entry name" value="MSCL"/>
    <property type="match status" value="1"/>
</dbReference>
<accession>A0A378JLF9</accession>
<organism evidence="11 12">
    <name type="scientific">Legionella busanensis</name>
    <dbReference type="NCBI Taxonomy" id="190655"/>
    <lineage>
        <taxon>Bacteria</taxon>
        <taxon>Pseudomonadati</taxon>
        <taxon>Pseudomonadota</taxon>
        <taxon>Gammaproteobacteria</taxon>
        <taxon>Legionellales</taxon>
        <taxon>Legionellaceae</taxon>
        <taxon>Legionella</taxon>
    </lineage>
</organism>
<evidence type="ECO:0000256" key="9">
    <source>
        <dbReference type="ARBA" id="ARBA00023303"/>
    </source>
</evidence>
<comment type="subunit">
    <text evidence="10">Homopentamer.</text>
</comment>
<keyword evidence="3 10" id="KW-0813">Transport</keyword>
<comment type="subcellular location">
    <subcellularLocation>
        <location evidence="10">Cell inner membrane</location>
        <topology evidence="10">Multi-pass membrane protein</topology>
    </subcellularLocation>
    <subcellularLocation>
        <location evidence="1">Cell membrane</location>
        <topology evidence="1">Multi-pass membrane protein</topology>
    </subcellularLocation>
</comment>
<dbReference type="EMBL" id="UGOD01000001">
    <property type="protein sequence ID" value="STX52034.1"/>
    <property type="molecule type" value="Genomic_DNA"/>
</dbReference>
<dbReference type="InterPro" id="IPR019823">
    <property type="entry name" value="Mechanosensitive_channel_CS"/>
</dbReference>
<evidence type="ECO:0000256" key="5">
    <source>
        <dbReference type="ARBA" id="ARBA00022692"/>
    </source>
</evidence>
<dbReference type="AlphaFoldDB" id="A0A378JLF9"/>
<protein>
    <recommendedName>
        <fullName evidence="10">Large-conductance mechanosensitive channel</fullName>
    </recommendedName>
</protein>
<feature type="transmembrane region" description="Helical" evidence="10">
    <location>
        <begin position="66"/>
        <end position="90"/>
    </location>
</feature>
<keyword evidence="9 10" id="KW-0407">Ion channel</keyword>
<evidence type="ECO:0000256" key="10">
    <source>
        <dbReference type="HAMAP-Rule" id="MF_00115"/>
    </source>
</evidence>
<dbReference type="RefSeq" id="WP_115331624.1">
    <property type="nucleotide sequence ID" value="NZ_CAAAHP010000002.1"/>
</dbReference>
<keyword evidence="12" id="KW-1185">Reference proteome</keyword>
<sequence length="130" mass="14410">MKGFISEFKQFAMRGNVVDLAVAVVIGSAFSKIVSSLVDGIIMPFIGLLLGGINITDKVFRIGQAVIKWGAFLQSVFDFTLIALAIFIVIKFINLLQRRKEETHSGLSTQDKILLEIKELLAQNLNKKNN</sequence>
<keyword evidence="4 10" id="KW-1003">Cell membrane</keyword>
<dbReference type="GO" id="GO:0005886">
    <property type="term" value="C:plasma membrane"/>
    <property type="evidence" value="ECO:0007669"/>
    <property type="project" value="UniProtKB-SubCell"/>
</dbReference>
<evidence type="ECO:0000256" key="4">
    <source>
        <dbReference type="ARBA" id="ARBA00022475"/>
    </source>
</evidence>
<evidence type="ECO:0000256" key="8">
    <source>
        <dbReference type="ARBA" id="ARBA00023136"/>
    </source>
</evidence>
<dbReference type="NCBIfam" id="TIGR00220">
    <property type="entry name" value="mscL"/>
    <property type="match status" value="1"/>
</dbReference>
<dbReference type="Gene3D" id="1.10.1200.120">
    <property type="entry name" value="Large-conductance mechanosensitive channel, MscL, domain 1"/>
    <property type="match status" value="1"/>
</dbReference>
<name>A0A378JLF9_9GAMM</name>
<evidence type="ECO:0000256" key="6">
    <source>
        <dbReference type="ARBA" id="ARBA00022989"/>
    </source>
</evidence>
<dbReference type="InterPro" id="IPR037673">
    <property type="entry name" value="MSC/AndL"/>
</dbReference>
<comment type="function">
    <text evidence="10">Channel that opens in response to stretch forces in the membrane lipid bilayer. May participate in the regulation of osmotic pressure changes within the cell.</text>
</comment>
<gene>
    <name evidence="10 11" type="primary">mscL</name>
    <name evidence="11" type="ORF">NCTC13316_02138</name>
</gene>
<proteinExistence type="inferred from homology"/>
<dbReference type="PANTHER" id="PTHR30266:SF2">
    <property type="entry name" value="LARGE-CONDUCTANCE MECHANOSENSITIVE CHANNEL"/>
    <property type="match status" value="1"/>
</dbReference>
<keyword evidence="10" id="KW-0997">Cell inner membrane</keyword>
<dbReference type="OrthoDB" id="9810350at2"/>
<dbReference type="InterPro" id="IPR036019">
    <property type="entry name" value="MscL_channel"/>
</dbReference>
<keyword evidence="6 10" id="KW-1133">Transmembrane helix</keyword>
<evidence type="ECO:0000256" key="2">
    <source>
        <dbReference type="ARBA" id="ARBA00007254"/>
    </source>
</evidence>
<evidence type="ECO:0000256" key="1">
    <source>
        <dbReference type="ARBA" id="ARBA00004651"/>
    </source>
</evidence>
<evidence type="ECO:0000313" key="11">
    <source>
        <dbReference type="EMBL" id="STX52034.1"/>
    </source>
</evidence>
<keyword evidence="5 10" id="KW-0812">Transmembrane</keyword>
<dbReference type="Pfam" id="PF01741">
    <property type="entry name" value="MscL"/>
    <property type="match status" value="1"/>
</dbReference>
<feature type="transmembrane region" description="Helical" evidence="10">
    <location>
        <begin position="20"/>
        <end position="46"/>
    </location>
</feature>
<evidence type="ECO:0000256" key="3">
    <source>
        <dbReference type="ARBA" id="ARBA00022448"/>
    </source>
</evidence>
<keyword evidence="8 10" id="KW-0472">Membrane</keyword>